<feature type="transmembrane region" description="Helical" evidence="6">
    <location>
        <begin position="247"/>
        <end position="269"/>
    </location>
</feature>
<evidence type="ECO:0000313" key="8">
    <source>
        <dbReference type="EMBL" id="GHG29987.1"/>
    </source>
</evidence>
<keyword evidence="7" id="KW-0732">Signal</keyword>
<reference evidence="8" key="2">
    <citation type="submission" date="2020-09" db="EMBL/GenBank/DDBJ databases">
        <authorList>
            <person name="Sun Q."/>
            <person name="Ohkuma M."/>
        </authorList>
    </citation>
    <scope>NUCLEOTIDE SEQUENCE</scope>
    <source>
        <strain evidence="8">JCM 4122</strain>
    </source>
</reference>
<feature type="transmembrane region" description="Helical" evidence="6">
    <location>
        <begin position="276"/>
        <end position="298"/>
    </location>
</feature>
<sequence length="380" mass="36530">MTTAAGTVLAVLLSLVSSAGYALAAVAQARLAAAPSAPSGRGALRALLARGQWWWAVGLNAAGALAHAVALHYGPLTLVQPLGALTLVAALPLGAYTARRRVTRTEWRGALWTLAGLVGLVAVTGPAAPGESLSLREALAVAAATALLIAALAGGRLPGAGRRAGRTGAGGAEGGVRGGGLGHATASGAASGVASALTQTLTAALASALPGGRPAWWQTALLALLISAFAMGGLLLSQAAYRGGLAAPLAVVNLANPAAAAVIGVALLGETFRAGAWGWLAAAAASLVAARGVVLLTASAPAPPEAVREAAPPAATAPPTTATPSAAPSAEGPTGPSSAGLPGLPGVPSQARPEVVRVPAASGPPAAGLFLPAPEAEPAR</sequence>
<dbReference type="Pfam" id="PF05653">
    <property type="entry name" value="Mg_trans_NIPA"/>
    <property type="match status" value="1"/>
</dbReference>
<keyword evidence="2 6" id="KW-0812">Transmembrane</keyword>
<gene>
    <name evidence="8" type="ORF">GCM10017667_79690</name>
</gene>
<comment type="subcellular location">
    <subcellularLocation>
        <location evidence="1">Membrane</location>
        <topology evidence="1">Multi-pass membrane protein</topology>
    </subcellularLocation>
</comment>
<organism evidence="8 9">
    <name type="scientific">Streptomyces filamentosus</name>
    <name type="common">Streptomyces roseosporus</name>
    <dbReference type="NCBI Taxonomy" id="67294"/>
    <lineage>
        <taxon>Bacteria</taxon>
        <taxon>Bacillati</taxon>
        <taxon>Actinomycetota</taxon>
        <taxon>Actinomycetes</taxon>
        <taxon>Kitasatosporales</taxon>
        <taxon>Streptomycetaceae</taxon>
        <taxon>Streptomyces</taxon>
    </lineage>
</organism>
<evidence type="ECO:0000256" key="7">
    <source>
        <dbReference type="SAM" id="SignalP"/>
    </source>
</evidence>
<evidence type="ECO:0000313" key="9">
    <source>
        <dbReference type="Proteomes" id="UP000632849"/>
    </source>
</evidence>
<dbReference type="GeneID" id="95662949"/>
<accession>A0A919BYH5</accession>
<feature type="transmembrane region" description="Helical" evidence="6">
    <location>
        <begin position="220"/>
        <end position="241"/>
    </location>
</feature>
<dbReference type="GO" id="GO:0015095">
    <property type="term" value="F:magnesium ion transmembrane transporter activity"/>
    <property type="evidence" value="ECO:0007669"/>
    <property type="project" value="InterPro"/>
</dbReference>
<feature type="chain" id="PRO_5037412432" description="Integral membrane protein" evidence="7">
    <location>
        <begin position="25"/>
        <end position="380"/>
    </location>
</feature>
<evidence type="ECO:0000256" key="3">
    <source>
        <dbReference type="ARBA" id="ARBA00022989"/>
    </source>
</evidence>
<dbReference type="PANTHER" id="PTHR40761:SF1">
    <property type="entry name" value="CONSERVED INTEGRAL MEMBRANE ALANINE VALINE AND LEUCINE RICH PROTEIN-RELATED"/>
    <property type="match status" value="1"/>
</dbReference>
<feature type="compositionally biased region" description="Low complexity" evidence="5">
    <location>
        <begin position="359"/>
        <end position="380"/>
    </location>
</feature>
<evidence type="ECO:0000256" key="4">
    <source>
        <dbReference type="ARBA" id="ARBA00023136"/>
    </source>
</evidence>
<keyword evidence="9" id="KW-1185">Reference proteome</keyword>
<dbReference type="Proteomes" id="UP000632849">
    <property type="component" value="Unassembled WGS sequence"/>
</dbReference>
<dbReference type="AlphaFoldDB" id="A0A919BYH5"/>
<dbReference type="PANTHER" id="PTHR40761">
    <property type="entry name" value="CONSERVED INTEGRAL MEMBRANE ALANINE VALINE AND LEUCINE RICH PROTEIN-RELATED"/>
    <property type="match status" value="1"/>
</dbReference>
<name>A0A919BYH5_STRFL</name>
<feature type="signal peptide" evidence="7">
    <location>
        <begin position="1"/>
        <end position="24"/>
    </location>
</feature>
<protein>
    <recommendedName>
        <fullName evidence="10">Integral membrane protein</fullName>
    </recommendedName>
</protein>
<dbReference type="InterPro" id="IPR008521">
    <property type="entry name" value="Mg_trans_NIPA"/>
</dbReference>
<proteinExistence type="predicted"/>
<feature type="transmembrane region" description="Helical" evidence="6">
    <location>
        <begin position="78"/>
        <end position="98"/>
    </location>
</feature>
<dbReference type="GO" id="GO:0016020">
    <property type="term" value="C:membrane"/>
    <property type="evidence" value="ECO:0007669"/>
    <property type="project" value="UniProtKB-SubCell"/>
</dbReference>
<evidence type="ECO:0000256" key="2">
    <source>
        <dbReference type="ARBA" id="ARBA00022692"/>
    </source>
</evidence>
<dbReference type="EMBL" id="BNBE01000004">
    <property type="protein sequence ID" value="GHG29987.1"/>
    <property type="molecule type" value="Genomic_DNA"/>
</dbReference>
<comment type="caution">
    <text evidence="8">The sequence shown here is derived from an EMBL/GenBank/DDBJ whole genome shotgun (WGS) entry which is preliminary data.</text>
</comment>
<feature type="compositionally biased region" description="Low complexity" evidence="5">
    <location>
        <begin position="309"/>
        <end position="349"/>
    </location>
</feature>
<evidence type="ECO:0008006" key="10">
    <source>
        <dbReference type="Google" id="ProtNLM"/>
    </source>
</evidence>
<keyword evidence="3 6" id="KW-1133">Transmembrane helix</keyword>
<evidence type="ECO:0000256" key="5">
    <source>
        <dbReference type="SAM" id="MobiDB-lite"/>
    </source>
</evidence>
<dbReference type="RefSeq" id="WP_150234814.1">
    <property type="nucleotide sequence ID" value="NZ_BNBE01000004.1"/>
</dbReference>
<reference evidence="8" key="1">
    <citation type="journal article" date="2014" name="Int. J. Syst. Evol. Microbiol.">
        <title>Complete genome sequence of Corynebacterium casei LMG S-19264T (=DSM 44701T), isolated from a smear-ripened cheese.</title>
        <authorList>
            <consortium name="US DOE Joint Genome Institute (JGI-PGF)"/>
            <person name="Walter F."/>
            <person name="Albersmeier A."/>
            <person name="Kalinowski J."/>
            <person name="Ruckert C."/>
        </authorList>
    </citation>
    <scope>NUCLEOTIDE SEQUENCE</scope>
    <source>
        <strain evidence="8">JCM 4122</strain>
    </source>
</reference>
<feature type="region of interest" description="Disordered" evidence="5">
    <location>
        <begin position="306"/>
        <end position="380"/>
    </location>
</feature>
<evidence type="ECO:0000256" key="1">
    <source>
        <dbReference type="ARBA" id="ARBA00004141"/>
    </source>
</evidence>
<evidence type="ECO:0000256" key="6">
    <source>
        <dbReference type="SAM" id="Phobius"/>
    </source>
</evidence>
<keyword evidence="4 6" id="KW-0472">Membrane</keyword>
<feature type="transmembrane region" description="Helical" evidence="6">
    <location>
        <begin position="139"/>
        <end position="157"/>
    </location>
</feature>
<feature type="transmembrane region" description="Helical" evidence="6">
    <location>
        <begin position="110"/>
        <end position="127"/>
    </location>
</feature>